<proteinExistence type="predicted"/>
<dbReference type="Proteomes" id="UP001583186">
    <property type="component" value="Unassembled WGS sequence"/>
</dbReference>
<feature type="region of interest" description="Disordered" evidence="1">
    <location>
        <begin position="1"/>
        <end position="164"/>
    </location>
</feature>
<feature type="region of interest" description="Disordered" evidence="1">
    <location>
        <begin position="183"/>
        <end position="212"/>
    </location>
</feature>
<protein>
    <submittedName>
        <fullName evidence="2">Uncharacterized protein</fullName>
    </submittedName>
</protein>
<feature type="compositionally biased region" description="Low complexity" evidence="1">
    <location>
        <begin position="517"/>
        <end position="529"/>
    </location>
</feature>
<name>A0ABR3ZAP3_9PEZI</name>
<keyword evidence="3" id="KW-1185">Reference proteome</keyword>
<accession>A0ABR3ZAP3</accession>
<feature type="compositionally biased region" description="Polar residues" evidence="1">
    <location>
        <begin position="28"/>
        <end position="65"/>
    </location>
</feature>
<dbReference type="InterPro" id="IPR015943">
    <property type="entry name" value="WD40/YVTN_repeat-like_dom_sf"/>
</dbReference>
<dbReference type="EMBL" id="JAWCUI010000018">
    <property type="protein sequence ID" value="KAL1897728.1"/>
    <property type="molecule type" value="Genomic_DNA"/>
</dbReference>
<feature type="region of interest" description="Disordered" evidence="1">
    <location>
        <begin position="507"/>
        <end position="531"/>
    </location>
</feature>
<feature type="region of interest" description="Disordered" evidence="1">
    <location>
        <begin position="348"/>
        <end position="394"/>
    </location>
</feature>
<feature type="region of interest" description="Disordered" evidence="1">
    <location>
        <begin position="794"/>
        <end position="825"/>
    </location>
</feature>
<dbReference type="PANTHER" id="PTHR13268:SF0">
    <property type="entry name" value="BCAS3 MICROTUBULE ASSOCIATED CELL MIGRATION FACTOR"/>
    <property type="match status" value="1"/>
</dbReference>
<feature type="compositionally biased region" description="Polar residues" evidence="1">
    <location>
        <begin position="1100"/>
        <end position="1109"/>
    </location>
</feature>
<sequence length="1266" mass="133206">MPSAKKAKKDAKEAGSVVAAVTKHASGKFTNGNAPGPSSDTSSSANQSPNVEPVATPSSNGNPSVSPILGAAPSSGAPSFAPSPRAIPGMSDWAQSRGGGLSAGLAGSPGHLINLMGESPPSRWSSPRPYGTSHTSHTSHLSLASHGSHGSHPTSVSVSPPMAGELHGMARQRPLSYHMDSAAHYSPMSQPSPQHLPTHLATSPGHRRDSLHSHYAQSRGVTAAAANAIPHPPPPNQPQAHFYGAPDIDLDLQPRQSGMKAGQRGYHFAFDTLPSQGSAETVVTAGYEGGLEVHSVSKRGLERLASLSGLRGGVVNAKILPWTATNPALADAFPLIAVVVHGPVLPPAPHPDAGEADANGTQDGSLKNGPVAAEGLETSPHNSPQVDARDFPSGRTFSGSALPIEYYQTTVEIYSLKLNRRVCILLEAPKIPLKIAVTSPIFQAPPPSGAFQVKADGGNIVISSAVTGECWLYRQVAFSGENDLPFVFVAKLWTTLQQSLKGINDGDAAADGERSRAASSSSNSSSRPGLKQPVLSLSGKWLAYCPATPSSQIALRAVVPVQIHGRAPGYNSMTPPHLPPTTADVDLPHTESVMNKIMRDATQELISGAKWVGQQGWQAFNNYWKGNPGASTPQAPRSPPTAGYAGRLDGQFPPTHGGAPPAVVVSKEPGLVSVVDITAVGNSTTIHPVTTFAPTLGCSFLSFSPTGLWLFTASTKGDVQTVWDLFRIQYTKASPLQAVGAPGTLTGPRVRQIAQFSRMTVARIVDVAWTKPNGERLAMVTERGTVHLLDLPSSAFTWPPPRRRGTRPPDAAGATGSGTTGADAAGGVKASTAVSYASSAFTTAFDAARPLLTRPRRSSSNVPQSTGAIIVDHASHGGKIIAAGISHSLGKTGNAINQLRHTGENRVSLPSGPFTPGPSCVAWVAGKRHHSLFVLGDGLVRNFVSRTRKKSSGQRVLHLGFNKDIRVPSLPDDLLSTAVQHFLDPEVFLDFVEQNDAGSNTMVLATHMRRPSADPSTVDSSIPHAEIESSAPYQPFHTDRRIALYEYDPLRQDALNAQSTLIYPSPVAPHEPLTAAFSAMTISPPTQQLLSSSPMDDVLPTTTPPTNSGKSKSAKKQAKLAAKAKEYEQNLERSPAPTPAFAEISDFENGNDNGNGNGNTRGASPAPPAEPNTSWVFGLPIVSTLVDTGFPPMSEEESFNISYEDTRALPASAIERVLEQVGGDEQIVVTTRRRRGGGRGALGDQDDEDGFFEDDCEVLDFADQRV</sequence>
<dbReference type="InterPro" id="IPR036322">
    <property type="entry name" value="WD40_repeat_dom_sf"/>
</dbReference>
<evidence type="ECO:0000256" key="1">
    <source>
        <dbReference type="SAM" id="MobiDB-lite"/>
    </source>
</evidence>
<comment type="caution">
    <text evidence="2">The sequence shown here is derived from an EMBL/GenBank/DDBJ whole genome shotgun (WGS) entry which is preliminary data.</text>
</comment>
<evidence type="ECO:0000313" key="2">
    <source>
        <dbReference type="EMBL" id="KAL1897728.1"/>
    </source>
</evidence>
<dbReference type="InterPro" id="IPR045142">
    <property type="entry name" value="BCAS3-like"/>
</dbReference>
<evidence type="ECO:0000313" key="3">
    <source>
        <dbReference type="Proteomes" id="UP001583186"/>
    </source>
</evidence>
<feature type="region of interest" description="Disordered" evidence="1">
    <location>
        <begin position="1086"/>
        <end position="1172"/>
    </location>
</feature>
<feature type="compositionally biased region" description="Low complexity" evidence="1">
    <location>
        <begin position="66"/>
        <end position="86"/>
    </location>
</feature>
<feature type="compositionally biased region" description="Low complexity" evidence="1">
    <location>
        <begin position="119"/>
        <end position="152"/>
    </location>
</feature>
<gene>
    <name evidence="2" type="ORF">Sste5346_004036</name>
</gene>
<organism evidence="2 3">
    <name type="scientific">Sporothrix stenoceras</name>
    <dbReference type="NCBI Taxonomy" id="5173"/>
    <lineage>
        <taxon>Eukaryota</taxon>
        <taxon>Fungi</taxon>
        <taxon>Dikarya</taxon>
        <taxon>Ascomycota</taxon>
        <taxon>Pezizomycotina</taxon>
        <taxon>Sordariomycetes</taxon>
        <taxon>Sordariomycetidae</taxon>
        <taxon>Ophiostomatales</taxon>
        <taxon>Ophiostomataceae</taxon>
        <taxon>Sporothrix</taxon>
    </lineage>
</organism>
<dbReference type="Gene3D" id="2.130.10.10">
    <property type="entry name" value="YVTN repeat-like/Quinoprotein amine dehydrogenase"/>
    <property type="match status" value="1"/>
</dbReference>
<dbReference type="PANTHER" id="PTHR13268">
    <property type="entry name" value="BREAST CARCINOMA AMPLIFIED SEQUENCE 3"/>
    <property type="match status" value="1"/>
</dbReference>
<dbReference type="SUPFAM" id="SSF50978">
    <property type="entry name" value="WD40 repeat-like"/>
    <property type="match status" value="1"/>
</dbReference>
<reference evidence="2 3" key="1">
    <citation type="journal article" date="2024" name="IMA Fungus">
        <title>IMA Genome - F19 : A genome assembly and annotation guide to empower mycologists, including annotated draft genome sequences of Ceratocystis pirilliformis, Diaporthe australafricana, Fusarium ophioides, Paecilomyces lecythidis, and Sporothrix stenoceras.</title>
        <authorList>
            <person name="Aylward J."/>
            <person name="Wilson A.M."/>
            <person name="Visagie C.M."/>
            <person name="Spraker J."/>
            <person name="Barnes I."/>
            <person name="Buitendag C."/>
            <person name="Ceriani C."/>
            <person name="Del Mar Angel L."/>
            <person name="du Plessis D."/>
            <person name="Fuchs T."/>
            <person name="Gasser K."/>
            <person name="Kramer D."/>
            <person name="Li W."/>
            <person name="Munsamy K."/>
            <person name="Piso A."/>
            <person name="Price J.L."/>
            <person name="Sonnekus B."/>
            <person name="Thomas C."/>
            <person name="van der Nest A."/>
            <person name="van Dijk A."/>
            <person name="van Heerden A."/>
            <person name="van Vuuren N."/>
            <person name="Yilmaz N."/>
            <person name="Duong T.A."/>
            <person name="van der Merwe N.A."/>
            <person name="Wingfield M.J."/>
            <person name="Wingfield B.D."/>
        </authorList>
    </citation>
    <scope>NUCLEOTIDE SEQUENCE [LARGE SCALE GENOMIC DNA]</scope>
    <source>
        <strain evidence="2 3">CMW 5346</strain>
    </source>
</reference>
<feature type="region of interest" description="Disordered" evidence="1">
    <location>
        <begin position="624"/>
        <end position="649"/>
    </location>
</feature>